<reference evidence="8 9" key="1">
    <citation type="submission" date="2023-01" db="EMBL/GenBank/DDBJ databases">
        <authorList>
            <person name="Whitehead M."/>
        </authorList>
    </citation>
    <scope>NUCLEOTIDE SEQUENCE [LARGE SCALE GENOMIC DNA]</scope>
</reference>
<dbReference type="GO" id="GO:0016787">
    <property type="term" value="F:hydrolase activity"/>
    <property type="evidence" value="ECO:0007669"/>
    <property type="project" value="UniProtKB-KW"/>
</dbReference>
<evidence type="ECO:0000256" key="2">
    <source>
        <dbReference type="ARBA" id="ARBA00022695"/>
    </source>
</evidence>
<evidence type="ECO:0000259" key="7">
    <source>
        <dbReference type="Pfam" id="PF17917"/>
    </source>
</evidence>
<protein>
    <recommendedName>
        <fullName evidence="7">Reverse transcriptase RNase H-like domain-containing protein</fullName>
    </recommendedName>
</protein>
<gene>
    <name evidence="8" type="ORF">MEUPH1_LOCUS28459</name>
</gene>
<dbReference type="SUPFAM" id="SSF56672">
    <property type="entry name" value="DNA/RNA polymerases"/>
    <property type="match status" value="1"/>
</dbReference>
<dbReference type="Pfam" id="PF17917">
    <property type="entry name" value="RT_RNaseH"/>
    <property type="match status" value="1"/>
</dbReference>
<proteinExistence type="predicted"/>
<accession>A0AAV0Y4J5</accession>
<dbReference type="EMBL" id="CARXXK010001250">
    <property type="protein sequence ID" value="CAI6374883.1"/>
    <property type="molecule type" value="Genomic_DNA"/>
</dbReference>
<dbReference type="PANTHER" id="PTHR34072">
    <property type="entry name" value="ENZYMATIC POLYPROTEIN-RELATED"/>
    <property type="match status" value="1"/>
</dbReference>
<evidence type="ECO:0000256" key="1">
    <source>
        <dbReference type="ARBA" id="ARBA00022679"/>
    </source>
</evidence>
<comment type="caution">
    <text evidence="8">The sequence shown here is derived from an EMBL/GenBank/DDBJ whole genome shotgun (WGS) entry which is preliminary data.</text>
</comment>
<keyword evidence="3" id="KW-0540">Nuclease</keyword>
<dbReference type="CDD" id="cd09274">
    <property type="entry name" value="RNase_HI_RT_Ty3"/>
    <property type="match status" value="1"/>
</dbReference>
<dbReference type="Gene3D" id="3.30.70.270">
    <property type="match status" value="1"/>
</dbReference>
<keyword evidence="5" id="KW-0378">Hydrolase</keyword>
<feature type="domain" description="Reverse transcriptase RNase H-like" evidence="7">
    <location>
        <begin position="92"/>
        <end position="194"/>
    </location>
</feature>
<keyword evidence="2" id="KW-0548">Nucleotidyltransferase</keyword>
<dbReference type="FunFam" id="3.30.70.270:FF:000026">
    <property type="entry name" value="Transposon Ty3-G Gag-Pol polyprotein"/>
    <property type="match status" value="1"/>
</dbReference>
<organism evidence="8 9">
    <name type="scientific">Macrosiphum euphorbiae</name>
    <name type="common">potato aphid</name>
    <dbReference type="NCBI Taxonomy" id="13131"/>
    <lineage>
        <taxon>Eukaryota</taxon>
        <taxon>Metazoa</taxon>
        <taxon>Ecdysozoa</taxon>
        <taxon>Arthropoda</taxon>
        <taxon>Hexapoda</taxon>
        <taxon>Insecta</taxon>
        <taxon>Pterygota</taxon>
        <taxon>Neoptera</taxon>
        <taxon>Paraneoptera</taxon>
        <taxon>Hemiptera</taxon>
        <taxon>Sternorrhyncha</taxon>
        <taxon>Aphidomorpha</taxon>
        <taxon>Aphidoidea</taxon>
        <taxon>Aphididae</taxon>
        <taxon>Macrosiphini</taxon>
        <taxon>Macrosiphum</taxon>
    </lineage>
</organism>
<dbReference type="AlphaFoldDB" id="A0AAV0Y4J5"/>
<sequence length="276" mass="31736">MLSAGVRPGDQKAIAIQKYPKPKNKHEVRRFLGLCGFFRRFIPRYAEIARPISVLLRDNEQFVWTETPQEEAYNNLKDRLVSKPVLQVFNNNADTELHCDASSVGLSGILLQRGEGKRLHLVHAVSKKTTSAERHYHSSKQELMAVVWSMCRLRPYLIGIKFLVVTDCQEIVHLNTLKTLNPQVAHWATLLSEYNFDIKHRPRSRMDHIDTLSRAPTSMSQDTETELLEEHMEVFIAMTEEDQVIAMQQADVKLKTIMSILSQEESEHTTTEAERV</sequence>
<evidence type="ECO:0000256" key="3">
    <source>
        <dbReference type="ARBA" id="ARBA00022722"/>
    </source>
</evidence>
<evidence type="ECO:0000256" key="4">
    <source>
        <dbReference type="ARBA" id="ARBA00022759"/>
    </source>
</evidence>
<name>A0AAV0Y4J5_9HEMI</name>
<keyword evidence="6" id="KW-0695">RNA-directed DNA polymerase</keyword>
<evidence type="ECO:0000313" key="8">
    <source>
        <dbReference type="EMBL" id="CAI6374883.1"/>
    </source>
</evidence>
<keyword evidence="4" id="KW-0255">Endonuclease</keyword>
<dbReference type="InterPro" id="IPR043502">
    <property type="entry name" value="DNA/RNA_pol_sf"/>
</dbReference>
<evidence type="ECO:0000313" key="9">
    <source>
        <dbReference type="Proteomes" id="UP001160148"/>
    </source>
</evidence>
<dbReference type="InterPro" id="IPR043128">
    <property type="entry name" value="Rev_trsase/Diguanyl_cyclase"/>
</dbReference>
<keyword evidence="1" id="KW-0808">Transferase</keyword>
<evidence type="ECO:0000256" key="6">
    <source>
        <dbReference type="ARBA" id="ARBA00022918"/>
    </source>
</evidence>
<dbReference type="GO" id="GO:0004519">
    <property type="term" value="F:endonuclease activity"/>
    <property type="evidence" value="ECO:0007669"/>
    <property type="project" value="UniProtKB-KW"/>
</dbReference>
<dbReference type="InterPro" id="IPR041373">
    <property type="entry name" value="RT_RNaseH"/>
</dbReference>
<dbReference type="Proteomes" id="UP001160148">
    <property type="component" value="Unassembled WGS sequence"/>
</dbReference>
<evidence type="ECO:0000256" key="5">
    <source>
        <dbReference type="ARBA" id="ARBA00022801"/>
    </source>
</evidence>
<dbReference type="PANTHER" id="PTHR34072:SF52">
    <property type="entry name" value="RIBONUCLEASE H"/>
    <property type="match status" value="1"/>
</dbReference>
<dbReference type="GO" id="GO:0003964">
    <property type="term" value="F:RNA-directed DNA polymerase activity"/>
    <property type="evidence" value="ECO:0007669"/>
    <property type="project" value="UniProtKB-KW"/>
</dbReference>
<keyword evidence="9" id="KW-1185">Reference proteome</keyword>